<evidence type="ECO:0000256" key="1">
    <source>
        <dbReference type="SAM" id="MobiDB-lite"/>
    </source>
</evidence>
<keyword evidence="3" id="KW-1185">Reference proteome</keyword>
<sequence>MLSSDKMLRSDNMLPSNNMLPSDKIVAYGYNNVHGHSSCVRLSQREFDNAPRVSRMPEPGGARNAAQVDQVSPESCEECGSG</sequence>
<name>A0AAD4ZTK7_PRUDU</name>
<accession>A0AAD4ZTK7</accession>
<organism evidence="2 3">
    <name type="scientific">Prunus dulcis</name>
    <name type="common">Almond</name>
    <name type="synonym">Amygdalus dulcis</name>
    <dbReference type="NCBI Taxonomy" id="3755"/>
    <lineage>
        <taxon>Eukaryota</taxon>
        <taxon>Viridiplantae</taxon>
        <taxon>Streptophyta</taxon>
        <taxon>Embryophyta</taxon>
        <taxon>Tracheophyta</taxon>
        <taxon>Spermatophyta</taxon>
        <taxon>Magnoliopsida</taxon>
        <taxon>eudicotyledons</taxon>
        <taxon>Gunneridae</taxon>
        <taxon>Pentapetalae</taxon>
        <taxon>rosids</taxon>
        <taxon>fabids</taxon>
        <taxon>Rosales</taxon>
        <taxon>Rosaceae</taxon>
        <taxon>Amygdaloideae</taxon>
        <taxon>Amygdaleae</taxon>
        <taxon>Prunus</taxon>
    </lineage>
</organism>
<protein>
    <submittedName>
        <fullName evidence="2">Uncharacterized protein</fullName>
    </submittedName>
</protein>
<gene>
    <name evidence="2" type="ORF">L3X38_006962</name>
</gene>
<evidence type="ECO:0000313" key="2">
    <source>
        <dbReference type="EMBL" id="KAI5354067.1"/>
    </source>
</evidence>
<dbReference type="AlphaFoldDB" id="A0AAD4ZTK7"/>
<proteinExistence type="predicted"/>
<comment type="caution">
    <text evidence="2">The sequence shown here is derived from an EMBL/GenBank/DDBJ whole genome shotgun (WGS) entry which is preliminary data.</text>
</comment>
<dbReference type="EMBL" id="JAJFAZ020000001">
    <property type="protein sequence ID" value="KAI5354067.1"/>
    <property type="molecule type" value="Genomic_DNA"/>
</dbReference>
<evidence type="ECO:0000313" key="3">
    <source>
        <dbReference type="Proteomes" id="UP001054821"/>
    </source>
</evidence>
<reference evidence="2 3" key="1">
    <citation type="journal article" date="2022" name="G3 (Bethesda)">
        <title>Whole-genome sequence and methylome profiling of the almond [Prunus dulcis (Mill.) D.A. Webb] cultivar 'Nonpareil'.</title>
        <authorList>
            <person name="D'Amico-Willman K.M."/>
            <person name="Ouma W.Z."/>
            <person name="Meulia T."/>
            <person name="Sideli G.M."/>
            <person name="Gradziel T.M."/>
            <person name="Fresnedo-Ramirez J."/>
        </authorList>
    </citation>
    <scope>NUCLEOTIDE SEQUENCE [LARGE SCALE GENOMIC DNA]</scope>
    <source>
        <strain evidence="2">Clone GOH B32 T37-40</strain>
    </source>
</reference>
<feature type="region of interest" description="Disordered" evidence="1">
    <location>
        <begin position="52"/>
        <end position="82"/>
    </location>
</feature>
<dbReference type="Proteomes" id="UP001054821">
    <property type="component" value="Chromosome 1"/>
</dbReference>